<keyword evidence="2" id="KW-0808">Transferase</keyword>
<accession>A0A4R8WA64</accession>
<feature type="domain" description="Polysaccharide pyruvyl transferase" evidence="1">
    <location>
        <begin position="90"/>
        <end position="294"/>
    </location>
</feature>
<dbReference type="EMBL" id="SOFL01000008">
    <property type="protein sequence ID" value="TFC05570.1"/>
    <property type="molecule type" value="Genomic_DNA"/>
</dbReference>
<dbReference type="Pfam" id="PF04230">
    <property type="entry name" value="PS_pyruv_trans"/>
    <property type="match status" value="1"/>
</dbReference>
<proteinExistence type="predicted"/>
<organism evidence="2 3">
    <name type="scientific">Cryobacterium adonitolivorans</name>
    <dbReference type="NCBI Taxonomy" id="1259189"/>
    <lineage>
        <taxon>Bacteria</taxon>
        <taxon>Bacillati</taxon>
        <taxon>Actinomycetota</taxon>
        <taxon>Actinomycetes</taxon>
        <taxon>Micrococcales</taxon>
        <taxon>Microbacteriaceae</taxon>
        <taxon>Cryobacterium</taxon>
    </lineage>
</organism>
<keyword evidence="3" id="KW-1185">Reference proteome</keyword>
<comment type="caution">
    <text evidence="2">The sequence shown here is derived from an EMBL/GenBank/DDBJ whole genome shotgun (WGS) entry which is preliminary data.</text>
</comment>
<dbReference type="RefSeq" id="WP_134452474.1">
    <property type="nucleotide sequence ID" value="NZ_SOFL01000008.1"/>
</dbReference>
<evidence type="ECO:0000259" key="1">
    <source>
        <dbReference type="Pfam" id="PF04230"/>
    </source>
</evidence>
<sequence length="374" mass="40189">MSSSTPRPSPRPRRTVFYSVAAQWDNLGDIEIRNAALGWIRATDSDVIAYAGSMPAAYLAAFDIDERVRFVTNPVRYQALLWQYLVRRRASIVFAPGPQVFGPSARAIGKSLINLANVAAVRTSGGAVLAVGRSLRGRGRLARRVEAAVVAMFQLYVVRDTRSAEVLGEDLASAPDLAFAHSFSDGTTVRGRTNVVISLRGDRPIAVDGLKAVVGHLRDKGLNPVLVTQVKRDDDQHRAIGDALDVPTVLWGNHSHAEQLERARTAYAQAGAVLSNRLHALIFGIQHGASPIAVLDHASDKLTSTLRPWVDLRTTSPSFDGPSDVDWANADIVGLSGTVEVEAEQARAALAGVQGQFSRLLGVTEVAPVAEVRV</sequence>
<dbReference type="OrthoDB" id="477186at2"/>
<gene>
    <name evidence="2" type="ORF">E3O42_03190</name>
</gene>
<dbReference type="GO" id="GO:0016740">
    <property type="term" value="F:transferase activity"/>
    <property type="evidence" value="ECO:0007669"/>
    <property type="project" value="UniProtKB-KW"/>
</dbReference>
<dbReference type="InterPro" id="IPR007345">
    <property type="entry name" value="Polysacch_pyruvyl_Trfase"/>
</dbReference>
<dbReference type="Proteomes" id="UP000297907">
    <property type="component" value="Unassembled WGS sequence"/>
</dbReference>
<dbReference type="AlphaFoldDB" id="A0A4R8WA64"/>
<reference evidence="2 3" key="1">
    <citation type="submission" date="2019-03" db="EMBL/GenBank/DDBJ databases">
        <title>Genomics of glacier-inhabiting Cryobacterium strains.</title>
        <authorList>
            <person name="Liu Q."/>
            <person name="Xin Y.-H."/>
        </authorList>
    </citation>
    <scope>NUCLEOTIDE SEQUENCE [LARGE SCALE GENOMIC DNA]</scope>
    <source>
        <strain evidence="2 3">RHLS22-1</strain>
    </source>
</reference>
<name>A0A4R8WA64_9MICO</name>
<evidence type="ECO:0000313" key="2">
    <source>
        <dbReference type="EMBL" id="TFC05570.1"/>
    </source>
</evidence>
<evidence type="ECO:0000313" key="3">
    <source>
        <dbReference type="Proteomes" id="UP000297907"/>
    </source>
</evidence>
<protein>
    <submittedName>
        <fullName evidence="2">Polysaccharide pyruvyl transferase family protein</fullName>
    </submittedName>
</protein>